<feature type="transmembrane region" description="Helical" evidence="6">
    <location>
        <begin position="143"/>
        <end position="161"/>
    </location>
</feature>
<evidence type="ECO:0000256" key="4">
    <source>
        <dbReference type="ARBA" id="ARBA00022989"/>
    </source>
</evidence>
<feature type="transmembrane region" description="Helical" evidence="6">
    <location>
        <begin position="168"/>
        <end position="189"/>
    </location>
</feature>
<dbReference type="Proteomes" id="UP000186400">
    <property type="component" value="Unassembled WGS sequence"/>
</dbReference>
<dbReference type="PANTHER" id="PTHR23291:SF50">
    <property type="entry name" value="PROTEIN LIFEGUARD 4"/>
    <property type="match status" value="1"/>
</dbReference>
<organism evidence="7 8">
    <name type="scientific">Alkalispirochaeta americana</name>
    <dbReference type="NCBI Taxonomy" id="159291"/>
    <lineage>
        <taxon>Bacteria</taxon>
        <taxon>Pseudomonadati</taxon>
        <taxon>Spirochaetota</taxon>
        <taxon>Spirochaetia</taxon>
        <taxon>Spirochaetales</taxon>
        <taxon>Spirochaetaceae</taxon>
        <taxon>Alkalispirochaeta</taxon>
    </lineage>
</organism>
<feature type="transmembrane region" description="Helical" evidence="6">
    <location>
        <begin position="114"/>
        <end position="131"/>
    </location>
</feature>
<evidence type="ECO:0000256" key="1">
    <source>
        <dbReference type="ARBA" id="ARBA00004141"/>
    </source>
</evidence>
<dbReference type="Pfam" id="PF01027">
    <property type="entry name" value="Bax1-I"/>
    <property type="match status" value="1"/>
</dbReference>
<comment type="subcellular location">
    <subcellularLocation>
        <location evidence="1">Membrane</location>
        <topology evidence="1">Multi-pass membrane protein</topology>
    </subcellularLocation>
</comment>
<sequence length="235" mass="25701">MQFQENIRPYGASAVAERSVLRNVYIWMTLGLGITGAVALYVAGNPQLIRTIIMNRGLFFGIIIAQLALVFLLSARVHAMSPTAATLAFAGYSVLNGVTLSTIFLVYTAASISQAFFVAAATFGVLSFYAVTTKRDLGGLGQYLFAGLIGLIIASVVNMFLGSSSFEYAISFFGVFLFMGLTAYDTQIIKNWSRQLGSSADEADYMRVSIMGALKLYLDFINLFLFLLRFMGNRR</sequence>
<feature type="transmembrane region" description="Helical" evidence="6">
    <location>
        <begin position="56"/>
        <end position="75"/>
    </location>
</feature>
<dbReference type="CDD" id="cd10432">
    <property type="entry name" value="BI-1-like_bacterial"/>
    <property type="match status" value="1"/>
</dbReference>
<evidence type="ECO:0008006" key="9">
    <source>
        <dbReference type="Google" id="ProtNLM"/>
    </source>
</evidence>
<evidence type="ECO:0000256" key="2">
    <source>
        <dbReference type="ARBA" id="ARBA00010350"/>
    </source>
</evidence>
<evidence type="ECO:0000256" key="3">
    <source>
        <dbReference type="ARBA" id="ARBA00022692"/>
    </source>
</evidence>
<keyword evidence="8" id="KW-1185">Reference proteome</keyword>
<dbReference type="RefSeq" id="WP_076488548.1">
    <property type="nucleotide sequence ID" value="NZ_FTMS01000007.1"/>
</dbReference>
<feature type="transmembrane region" description="Helical" evidence="6">
    <location>
        <begin position="209"/>
        <end position="228"/>
    </location>
</feature>
<dbReference type="EMBL" id="FTMS01000007">
    <property type="protein sequence ID" value="SIQ35574.1"/>
    <property type="molecule type" value="Genomic_DNA"/>
</dbReference>
<evidence type="ECO:0000256" key="5">
    <source>
        <dbReference type="ARBA" id="ARBA00023136"/>
    </source>
</evidence>
<evidence type="ECO:0000313" key="7">
    <source>
        <dbReference type="EMBL" id="SIQ35574.1"/>
    </source>
</evidence>
<accession>A0A1N6S3A7</accession>
<name>A0A1N6S3A7_9SPIO</name>
<dbReference type="OrthoDB" id="9793828at2"/>
<reference evidence="7 8" key="1">
    <citation type="submission" date="2017-01" db="EMBL/GenBank/DDBJ databases">
        <authorList>
            <person name="Mah S.A."/>
            <person name="Swanson W.J."/>
            <person name="Moy G.W."/>
            <person name="Vacquier V.D."/>
        </authorList>
    </citation>
    <scope>NUCLEOTIDE SEQUENCE [LARGE SCALE GENOMIC DNA]</scope>
    <source>
        <strain evidence="7 8">ASpG1</strain>
    </source>
</reference>
<gene>
    <name evidence="7" type="ORF">SAMN05920897_107121</name>
</gene>
<dbReference type="GO" id="GO:0005886">
    <property type="term" value="C:plasma membrane"/>
    <property type="evidence" value="ECO:0007669"/>
    <property type="project" value="TreeGrafter"/>
</dbReference>
<keyword evidence="5 6" id="KW-0472">Membrane</keyword>
<keyword evidence="3 6" id="KW-0812">Transmembrane</keyword>
<evidence type="ECO:0000256" key="6">
    <source>
        <dbReference type="RuleBase" id="RU004379"/>
    </source>
</evidence>
<dbReference type="InterPro" id="IPR006214">
    <property type="entry name" value="Bax_inhibitor_1-related"/>
</dbReference>
<dbReference type="AlphaFoldDB" id="A0A1N6S3A7"/>
<feature type="transmembrane region" description="Helical" evidence="6">
    <location>
        <begin position="24"/>
        <end position="44"/>
    </location>
</feature>
<dbReference type="PANTHER" id="PTHR23291">
    <property type="entry name" value="BAX INHIBITOR-RELATED"/>
    <property type="match status" value="1"/>
</dbReference>
<proteinExistence type="inferred from homology"/>
<evidence type="ECO:0000313" key="8">
    <source>
        <dbReference type="Proteomes" id="UP000186400"/>
    </source>
</evidence>
<protein>
    <recommendedName>
        <fullName evidence="9">Modulator of FtsH protease</fullName>
    </recommendedName>
</protein>
<dbReference type="STRING" id="159291.SAMN05920897_107121"/>
<keyword evidence="4 6" id="KW-1133">Transmembrane helix</keyword>
<feature type="transmembrane region" description="Helical" evidence="6">
    <location>
        <begin position="87"/>
        <end position="107"/>
    </location>
</feature>
<comment type="similarity">
    <text evidence="2 6">Belongs to the BI1 family.</text>
</comment>